<accession>A0A1A9UQV6</accession>
<dbReference type="EnsemblMetazoa" id="GAUT012451-RA">
    <property type="protein sequence ID" value="GAUT012451-PA"/>
    <property type="gene ID" value="GAUT012451"/>
</dbReference>
<dbReference type="Proteomes" id="UP000078200">
    <property type="component" value="Unassembled WGS sequence"/>
</dbReference>
<keyword evidence="2" id="KW-1185">Reference proteome</keyword>
<protein>
    <submittedName>
        <fullName evidence="1">Uncharacterized protein</fullName>
    </submittedName>
</protein>
<sequence length="127" mass="13938">MKLDYRHLLEYIRPGAGTQNCLSGDVLGGEEVNGKGMNDMSIKAGGSSEMAIAQVLCKINSFTSLLTSRKDLQKCFQNIPGAIILHETIVRDNVGFNFYKQRLFKSPFEDLEATKRIIALTAALGAI</sequence>
<dbReference type="AlphaFoldDB" id="A0A1A9UQV6"/>
<dbReference type="VEuPathDB" id="VectorBase:GAUT012451"/>
<name>A0A1A9UQV6_GLOAU</name>
<proteinExistence type="predicted"/>
<reference evidence="1" key="1">
    <citation type="submission" date="2020-05" db="UniProtKB">
        <authorList>
            <consortium name="EnsemblMetazoa"/>
        </authorList>
    </citation>
    <scope>IDENTIFICATION</scope>
    <source>
        <strain evidence="1">TTRI</strain>
    </source>
</reference>
<evidence type="ECO:0000313" key="1">
    <source>
        <dbReference type="EnsemblMetazoa" id="GAUT012451-PA"/>
    </source>
</evidence>
<organism evidence="1 2">
    <name type="scientific">Glossina austeni</name>
    <name type="common">Savannah tsetse fly</name>
    <dbReference type="NCBI Taxonomy" id="7395"/>
    <lineage>
        <taxon>Eukaryota</taxon>
        <taxon>Metazoa</taxon>
        <taxon>Ecdysozoa</taxon>
        <taxon>Arthropoda</taxon>
        <taxon>Hexapoda</taxon>
        <taxon>Insecta</taxon>
        <taxon>Pterygota</taxon>
        <taxon>Neoptera</taxon>
        <taxon>Endopterygota</taxon>
        <taxon>Diptera</taxon>
        <taxon>Brachycera</taxon>
        <taxon>Muscomorpha</taxon>
        <taxon>Hippoboscoidea</taxon>
        <taxon>Glossinidae</taxon>
        <taxon>Glossina</taxon>
    </lineage>
</organism>
<evidence type="ECO:0000313" key="2">
    <source>
        <dbReference type="Proteomes" id="UP000078200"/>
    </source>
</evidence>